<comment type="caution">
    <text evidence="8">The sequence shown here is derived from an EMBL/GenBank/DDBJ whole genome shotgun (WGS) entry which is preliminary data.</text>
</comment>
<evidence type="ECO:0000313" key="8">
    <source>
        <dbReference type="EMBL" id="OAO12411.1"/>
    </source>
</evidence>
<organism evidence="8 9">
    <name type="scientific">Blastocystis sp. subtype 1 (strain ATCC 50177 / NandII)</name>
    <dbReference type="NCBI Taxonomy" id="478820"/>
    <lineage>
        <taxon>Eukaryota</taxon>
        <taxon>Sar</taxon>
        <taxon>Stramenopiles</taxon>
        <taxon>Bigyra</taxon>
        <taxon>Opalozoa</taxon>
        <taxon>Opalinata</taxon>
        <taxon>Blastocystidae</taxon>
        <taxon>Blastocystis</taxon>
    </lineage>
</organism>
<feature type="transmembrane region" description="Helical" evidence="7">
    <location>
        <begin position="192"/>
        <end position="221"/>
    </location>
</feature>
<gene>
    <name evidence="8" type="ORF">AV274_5878</name>
</gene>
<evidence type="ECO:0000256" key="4">
    <source>
        <dbReference type="ARBA" id="ARBA00022976"/>
    </source>
</evidence>
<dbReference type="GO" id="GO:0016020">
    <property type="term" value="C:membrane"/>
    <property type="evidence" value="ECO:0007669"/>
    <property type="project" value="UniProtKB-SubCell"/>
</dbReference>
<evidence type="ECO:0000256" key="3">
    <source>
        <dbReference type="ARBA" id="ARBA00022692"/>
    </source>
</evidence>
<keyword evidence="3 7" id="KW-0812">Transmembrane</keyword>
<evidence type="ECO:0000256" key="2">
    <source>
        <dbReference type="ARBA" id="ARBA00005577"/>
    </source>
</evidence>
<evidence type="ECO:0000313" key="9">
    <source>
        <dbReference type="Proteomes" id="UP000078348"/>
    </source>
</evidence>
<dbReference type="PANTHER" id="PTHR12889">
    <property type="entry name" value="GAMMA-SECRETASE SUBUNIT APH-1"/>
    <property type="match status" value="1"/>
</dbReference>
<dbReference type="Proteomes" id="UP000078348">
    <property type="component" value="Unassembled WGS sequence"/>
</dbReference>
<dbReference type="InterPro" id="IPR009294">
    <property type="entry name" value="Aph-1"/>
</dbReference>
<dbReference type="GO" id="GO:0007219">
    <property type="term" value="P:Notch signaling pathway"/>
    <property type="evidence" value="ECO:0007669"/>
    <property type="project" value="UniProtKB-KW"/>
</dbReference>
<keyword evidence="9" id="KW-1185">Reference proteome</keyword>
<feature type="transmembrane region" description="Helical" evidence="7">
    <location>
        <begin position="31"/>
        <end position="53"/>
    </location>
</feature>
<name>A0A196S7R8_BLAHN</name>
<dbReference type="EMBL" id="LXWW01000544">
    <property type="protein sequence ID" value="OAO12411.1"/>
    <property type="molecule type" value="Genomic_DNA"/>
</dbReference>
<evidence type="ECO:0000256" key="1">
    <source>
        <dbReference type="ARBA" id="ARBA00004141"/>
    </source>
</evidence>
<comment type="similarity">
    <text evidence="2">Belongs to the APH-1 family.</text>
</comment>
<feature type="transmembrane region" description="Helical" evidence="7">
    <location>
        <begin position="151"/>
        <end position="172"/>
    </location>
</feature>
<evidence type="ECO:0000256" key="6">
    <source>
        <dbReference type="ARBA" id="ARBA00023136"/>
    </source>
</evidence>
<keyword evidence="4" id="KW-0914">Notch signaling pathway</keyword>
<comment type="subcellular location">
    <subcellularLocation>
        <location evidence="1">Membrane</location>
        <topology evidence="1">Multi-pass membrane protein</topology>
    </subcellularLocation>
</comment>
<feature type="transmembrane region" description="Helical" evidence="7">
    <location>
        <begin position="65"/>
        <end position="89"/>
    </location>
</feature>
<keyword evidence="6 7" id="KW-0472">Membrane</keyword>
<sequence length="239" mass="25984">MGLPLLAGSLLIALGPPAIFLVTTVSRRPYLIIALLFGLLHGIASMLIGGVVHSIWNIWTTPSSLVLLLLNIFTLELLRPFAYQLIATICEKLNRVNIPLSLSSPTEVFKLSVCYGLGIGFLNGLSISLVPLTSAGQNADFYAPHCNCMSIYILVALECLLLMPMHVAWTYYTMSDYPTKSNSVPLIITCWHIIVGVSTLFPSCIVTLIVFSLSALLALILTSRKVAASAHLMKPVKKE</sequence>
<reference evidence="8 9" key="1">
    <citation type="submission" date="2016-05" db="EMBL/GenBank/DDBJ databases">
        <title>Nuclear genome of Blastocystis sp. subtype 1 NandII.</title>
        <authorList>
            <person name="Gentekaki E."/>
            <person name="Curtis B."/>
            <person name="Stairs C."/>
            <person name="Eme L."/>
            <person name="Herman E."/>
            <person name="Klimes V."/>
            <person name="Arias M.C."/>
            <person name="Elias M."/>
            <person name="Hilliou F."/>
            <person name="Klute M."/>
            <person name="Malik S.-B."/>
            <person name="Pightling A."/>
            <person name="Rachubinski R."/>
            <person name="Salas D."/>
            <person name="Schlacht A."/>
            <person name="Suga H."/>
            <person name="Archibald J."/>
            <person name="Ball S.G."/>
            <person name="Clark G."/>
            <person name="Dacks J."/>
            <person name="Van Der Giezen M."/>
            <person name="Tsaousis A."/>
            <person name="Roger A."/>
        </authorList>
    </citation>
    <scope>NUCLEOTIDE SEQUENCE [LARGE SCALE GENOMIC DNA]</scope>
    <source>
        <strain evidence="9">ATCC 50177 / NandII</strain>
    </source>
</reference>
<evidence type="ECO:0000256" key="7">
    <source>
        <dbReference type="SAM" id="Phobius"/>
    </source>
</evidence>
<proteinExistence type="inferred from homology"/>
<keyword evidence="5 7" id="KW-1133">Transmembrane helix</keyword>
<dbReference type="Pfam" id="PF06105">
    <property type="entry name" value="Aph-1"/>
    <property type="match status" value="1"/>
</dbReference>
<evidence type="ECO:0000256" key="5">
    <source>
        <dbReference type="ARBA" id="ARBA00022989"/>
    </source>
</evidence>
<protein>
    <submittedName>
        <fullName evidence="8">Uncharacterized protein</fullName>
    </submittedName>
</protein>
<dbReference type="AlphaFoldDB" id="A0A196S7R8"/>
<dbReference type="GO" id="GO:0016485">
    <property type="term" value="P:protein processing"/>
    <property type="evidence" value="ECO:0007669"/>
    <property type="project" value="InterPro"/>
</dbReference>
<dbReference type="OrthoDB" id="202167at2759"/>
<accession>A0A196S7R8</accession>